<dbReference type="GO" id="GO:0003755">
    <property type="term" value="F:peptidyl-prolyl cis-trans isomerase activity"/>
    <property type="evidence" value="ECO:0007669"/>
    <property type="project" value="InterPro"/>
</dbReference>
<dbReference type="eggNOG" id="COG0652">
    <property type="taxonomic scope" value="Bacteria"/>
</dbReference>
<dbReference type="Proteomes" id="UP000179145">
    <property type="component" value="Chromosome"/>
</dbReference>
<protein>
    <submittedName>
        <fullName evidence="1">Peptidylprolyl isomerase</fullName>
    </submittedName>
</protein>
<sequence>MRRAFPVLCVLACISVAQAQTPDEIVAQAPKSDWQDIPPSDLLVMRLSGHRQVVIQLAPDFAPEHVRNIVRLAQAKWWDDGAIVRVQDNYVVQWAGRAPHPSLPSQASAHLPAEYEHPAAKTPLTPLPFTDSYAPIVGFSAGWPVGGDGQHIWLTHCYGMVGVGRDMPPDTGDGTELYTVIGEAPRQLDRNIALVGRVLDGIDALTALPRGKGEMGFYREAAERLPIAQVRRAADLPVSEQPHWQFLRTDSASFARYWQTRANRRDRFFVRPANGVALCNVPVPTRPVSLENRTPR</sequence>
<accession>A0A1D8UW32</accession>
<keyword evidence="1" id="KW-0413">Isomerase</keyword>
<dbReference type="Pfam" id="PF00160">
    <property type="entry name" value="Pro_isomerase"/>
    <property type="match status" value="1"/>
</dbReference>
<dbReference type="RefSeq" id="WP_070403370.1">
    <property type="nucleotide sequence ID" value="NZ_BJVW01000011.1"/>
</dbReference>
<evidence type="ECO:0000313" key="2">
    <source>
        <dbReference type="Proteomes" id="UP000179145"/>
    </source>
</evidence>
<name>A0A1D8UW32_9PROT</name>
<dbReference type="SUPFAM" id="SSF50891">
    <property type="entry name" value="Cyclophilin-like"/>
    <property type="match status" value="1"/>
</dbReference>
<dbReference type="InterPro" id="IPR002130">
    <property type="entry name" value="Cyclophilin-type_PPIase_dom"/>
</dbReference>
<gene>
    <name evidence="1" type="ORF">A0U89_12600</name>
</gene>
<evidence type="ECO:0000313" key="1">
    <source>
        <dbReference type="EMBL" id="AOX17839.1"/>
    </source>
</evidence>
<dbReference type="STRING" id="153496.A0U89_12600"/>
<dbReference type="Gene3D" id="2.40.100.10">
    <property type="entry name" value="Cyclophilin-like"/>
    <property type="match status" value="1"/>
</dbReference>
<keyword evidence="2" id="KW-1185">Reference proteome</keyword>
<dbReference type="OrthoDB" id="9807797at2"/>
<dbReference type="AlphaFoldDB" id="A0A1D8UW32"/>
<dbReference type="EMBL" id="CP014674">
    <property type="protein sequence ID" value="AOX17839.1"/>
    <property type="molecule type" value="Genomic_DNA"/>
</dbReference>
<proteinExistence type="predicted"/>
<dbReference type="InterPro" id="IPR029000">
    <property type="entry name" value="Cyclophilin-like_dom_sf"/>
</dbReference>
<reference evidence="1 2" key="1">
    <citation type="journal article" date="2016" name="Microb. Cell Fact.">
        <title>Dissection of exopolysaccharide biosynthesis in Kozakia baliensis.</title>
        <authorList>
            <person name="Brandt J.U."/>
            <person name="Jakob F."/>
            <person name="Behr J."/>
            <person name="Geissler A.J."/>
            <person name="Vogel R.F."/>
        </authorList>
    </citation>
    <scope>NUCLEOTIDE SEQUENCE [LARGE SCALE GENOMIC DNA]</scope>
    <source>
        <strain evidence="1 2">DSM 14400</strain>
    </source>
</reference>
<organism evidence="1 2">
    <name type="scientific">Kozakia baliensis</name>
    <dbReference type="NCBI Taxonomy" id="153496"/>
    <lineage>
        <taxon>Bacteria</taxon>
        <taxon>Pseudomonadati</taxon>
        <taxon>Pseudomonadota</taxon>
        <taxon>Alphaproteobacteria</taxon>
        <taxon>Acetobacterales</taxon>
        <taxon>Acetobacteraceae</taxon>
        <taxon>Kozakia</taxon>
    </lineage>
</organism>
<dbReference type="KEGG" id="kba:A0U89_12600"/>